<dbReference type="Pfam" id="PF13277">
    <property type="entry name" value="YmdB"/>
    <property type="match status" value="1"/>
</dbReference>
<dbReference type="Gene3D" id="3.60.21.10">
    <property type="match status" value="1"/>
</dbReference>
<dbReference type="SUPFAM" id="SSF56300">
    <property type="entry name" value="Metallo-dependent phosphatases"/>
    <property type="match status" value="1"/>
</dbReference>
<accession>A0A645GR70</accession>
<comment type="caution">
    <text evidence="1">The sequence shown here is derived from an EMBL/GenBank/DDBJ whole genome shotgun (WGS) entry which is preliminary data.</text>
</comment>
<proteinExistence type="predicted"/>
<dbReference type="AlphaFoldDB" id="A0A645GR70"/>
<reference evidence="1" key="1">
    <citation type="submission" date="2019-08" db="EMBL/GenBank/DDBJ databases">
        <authorList>
            <person name="Kucharzyk K."/>
            <person name="Murdoch R.W."/>
            <person name="Higgins S."/>
            <person name="Loffler F."/>
        </authorList>
    </citation>
    <scope>NUCLEOTIDE SEQUENCE</scope>
</reference>
<dbReference type="InterPro" id="IPR005235">
    <property type="entry name" value="YmdB-like"/>
</dbReference>
<dbReference type="InterPro" id="IPR029052">
    <property type="entry name" value="Metallo-depent_PP-like"/>
</dbReference>
<sequence length="68" mass="7737">MSGPYDSSLGLRKDVALNRYYYQVAHKYEPATDDNHICGVSITIDEDSGRALKIQSFTYPEFKNVAEF</sequence>
<organism evidence="1">
    <name type="scientific">bioreactor metagenome</name>
    <dbReference type="NCBI Taxonomy" id="1076179"/>
    <lineage>
        <taxon>unclassified sequences</taxon>
        <taxon>metagenomes</taxon>
        <taxon>ecological metagenomes</taxon>
    </lineage>
</organism>
<dbReference type="EMBL" id="VSSQ01079042">
    <property type="protein sequence ID" value="MPN28676.1"/>
    <property type="molecule type" value="Genomic_DNA"/>
</dbReference>
<evidence type="ECO:0000313" key="1">
    <source>
        <dbReference type="EMBL" id="MPN28676.1"/>
    </source>
</evidence>
<name>A0A645GR70_9ZZZZ</name>
<protein>
    <submittedName>
        <fullName evidence="1">Uncharacterized protein</fullName>
    </submittedName>
</protein>
<gene>
    <name evidence="1" type="ORF">SDC9_176120</name>
</gene>